<dbReference type="GO" id="GO:0000139">
    <property type="term" value="C:Golgi membrane"/>
    <property type="evidence" value="ECO:0007669"/>
    <property type="project" value="UniProtKB-SubCell"/>
</dbReference>
<dbReference type="PANTHER" id="PTHR31658:SF0">
    <property type="entry name" value="CONSERVED OLIGOMERIC GOLGI COMPLEX SUBUNIT 1"/>
    <property type="match status" value="1"/>
</dbReference>
<name>A0A175VZ31_9PEZI</name>
<evidence type="ECO:0000256" key="6">
    <source>
        <dbReference type="ARBA" id="ARBA00023034"/>
    </source>
</evidence>
<keyword evidence="7" id="KW-0472">Membrane</keyword>
<reference evidence="11" key="1">
    <citation type="submission" date="2015-06" db="EMBL/GenBank/DDBJ databases">
        <authorList>
            <person name="van de Sande W.W.J."/>
        </authorList>
    </citation>
    <scope>NUCLEOTIDE SEQUENCE [LARGE SCALE GENOMIC DNA]</scope>
    <source>
        <strain evidence="11">mm55</strain>
    </source>
</reference>
<dbReference type="InterPro" id="IPR033370">
    <property type="entry name" value="COG1"/>
</dbReference>
<evidence type="ECO:0000313" key="9">
    <source>
        <dbReference type="EMBL" id="KXX76450.1"/>
    </source>
</evidence>
<protein>
    <recommendedName>
        <fullName evidence="3">Conserved oligomeric Golgi complex subunit 1</fullName>
    </recommendedName>
</protein>
<keyword evidence="4" id="KW-0813">Transport</keyword>
<dbReference type="GO" id="GO:0017119">
    <property type="term" value="C:Golgi transport complex"/>
    <property type="evidence" value="ECO:0007669"/>
    <property type="project" value="InterPro"/>
</dbReference>
<evidence type="ECO:0000256" key="3">
    <source>
        <dbReference type="ARBA" id="ARBA00020978"/>
    </source>
</evidence>
<evidence type="ECO:0000256" key="8">
    <source>
        <dbReference type="SAM" id="MobiDB-lite"/>
    </source>
</evidence>
<dbReference type="GO" id="GO:0006891">
    <property type="term" value="P:intra-Golgi vesicle-mediated transport"/>
    <property type="evidence" value="ECO:0007669"/>
    <property type="project" value="InterPro"/>
</dbReference>
<keyword evidence="5" id="KW-0653">Protein transport</keyword>
<dbReference type="VEuPathDB" id="FungiDB:MMYC01_206686"/>
<sequence>MTALPADIDLRSPGLTSSTQLFAAAQYTLPQLRAVHAALHSQIDDVSARLRTQVGGSYRELLGTADTIVSMRDDMDVVRAVLAGMGGRCGRGVVGAKISGLRGFVGENDDGSAGGRNRHYGRGEVGDAARGRLLEAVGLGLGKVLRGEGELVLAARLHVLGRLLVKSFAGGEGLKKGAGGAGVEEVKKSLETVHRARLTRSVDAVLRSGSDKAMKQGDVLKALSAYSLATSSGARDVLRHFLSVRSEAIALALELDEDERAARNPKDVLRALGLYTKTLQDVQTLVPYKLMDALAALKEERLLENGSLKEMEGLRLDVYKRWCGDEIQFYTPFIRHDDLDGSQAREMLTNWANKGSEVLLQGLDKILEGMAEFKAIVELRTSVLKLWISEGGKARGFDPSVILNQLRDAFNKHMLRVLEAKVTKLRLVGSEVSAALDTWREGATDRHQSLWDVGSFDTDLSNGAAQFTQDVVTRLYGRNNAVSKAVASYKSWFHVIDDVGQVVDQLKRQRWDNDIDEIEDEETIEERQKLLAKDDPLALSEHLNRLLVGAFRRLDDHLMTLWKTHQGGPNNGAVAMYFLRLLRDIRARLPDVEAIRTFGIAAVPSLHESLAAAVVTLPLDEFATVALARKAVVGKSLWEGQPALPGAPSPGMFRFLRNLSTAMSDAGGDLWSPAAVAVLKRHLGKQLSEAWLEAFSNLTKDSERAGESTAEEKDASGDEDEAEQRELVEDINLERRRDLLVQWLLDIYYLRSFLGSQTGSDEDTLGKLENAVYQKTGLEDAAAQERLAKASQDYFKRTGLLFGLMA</sequence>
<dbReference type="EMBL" id="LCTW02000210">
    <property type="protein sequence ID" value="KXX76450.1"/>
    <property type="molecule type" value="Genomic_DNA"/>
</dbReference>
<evidence type="ECO:0000313" key="11">
    <source>
        <dbReference type="Proteomes" id="UP000078237"/>
    </source>
</evidence>
<keyword evidence="6" id="KW-0333">Golgi apparatus</keyword>
<dbReference type="GO" id="GO:0015031">
    <property type="term" value="P:protein transport"/>
    <property type="evidence" value="ECO:0007669"/>
    <property type="project" value="UniProtKB-KW"/>
</dbReference>
<comment type="subcellular location">
    <subcellularLocation>
        <location evidence="1">Golgi apparatus membrane</location>
        <topology evidence="1">Peripheral membrane protein</topology>
    </subcellularLocation>
</comment>
<evidence type="ECO:0000256" key="7">
    <source>
        <dbReference type="ARBA" id="ARBA00023136"/>
    </source>
</evidence>
<comment type="similarity">
    <text evidence="2">Belongs to the COG1 family.</text>
</comment>
<reference evidence="10" key="2">
    <citation type="submission" date="2015-06" db="EMBL/GenBank/DDBJ databases">
        <authorList>
            <person name="Hoefler B.C."/>
            <person name="Straight P.D."/>
        </authorList>
    </citation>
    <scope>NUCLEOTIDE SEQUENCE [LARGE SCALE GENOMIC DNA]</scope>
    <source>
        <strain evidence="10">Mm55</strain>
    </source>
</reference>
<evidence type="ECO:0000256" key="1">
    <source>
        <dbReference type="ARBA" id="ARBA00004395"/>
    </source>
</evidence>
<dbReference type="AlphaFoldDB" id="A0A175VZ31"/>
<dbReference type="Pfam" id="PF08700">
    <property type="entry name" value="VPS51_Exo84_N"/>
    <property type="match status" value="1"/>
</dbReference>
<evidence type="ECO:0000256" key="5">
    <source>
        <dbReference type="ARBA" id="ARBA00022927"/>
    </source>
</evidence>
<gene>
    <name evidence="10" type="ORF">MMYC01_206686</name>
    <name evidence="9" type="ORF">MMYC01_206687</name>
</gene>
<accession>A0A175VZ31</accession>
<evidence type="ECO:0000256" key="2">
    <source>
        <dbReference type="ARBA" id="ARBA00006653"/>
    </source>
</evidence>
<evidence type="ECO:0000313" key="10">
    <source>
        <dbReference type="EMBL" id="KXX76451.1"/>
    </source>
</evidence>
<dbReference type="EMBL" id="LCTW02000210">
    <property type="protein sequence ID" value="KXX76451.1"/>
    <property type="molecule type" value="Genomic_DNA"/>
</dbReference>
<comment type="caution">
    <text evidence="10">The sequence shown here is derived from an EMBL/GenBank/DDBJ whole genome shotgun (WGS) entry which is preliminary data.</text>
</comment>
<feature type="compositionally biased region" description="Basic and acidic residues" evidence="8">
    <location>
        <begin position="702"/>
        <end position="716"/>
    </location>
</feature>
<dbReference type="PANTHER" id="PTHR31658">
    <property type="entry name" value="CONSERVED OLIGOMERIC GOLGI COMPLEX SUBUNIT 1"/>
    <property type="match status" value="1"/>
</dbReference>
<reference evidence="10 11" key="3">
    <citation type="submission" date="2016-01" db="EMBL/GenBank/DDBJ databases">
        <title>Madurella mycetomatis genome sequencing.</title>
        <authorList>
            <person name="Van De Sande W."/>
        </authorList>
    </citation>
    <scope>NUCLEOTIDE SEQUENCE [LARGE SCALE GENOMIC DNA]</scope>
    <source>
        <strain evidence="10">Mm55</strain>
        <strain evidence="11">mm55</strain>
    </source>
</reference>
<organism evidence="10 11">
    <name type="scientific">Madurella mycetomatis</name>
    <dbReference type="NCBI Taxonomy" id="100816"/>
    <lineage>
        <taxon>Eukaryota</taxon>
        <taxon>Fungi</taxon>
        <taxon>Dikarya</taxon>
        <taxon>Ascomycota</taxon>
        <taxon>Pezizomycotina</taxon>
        <taxon>Sordariomycetes</taxon>
        <taxon>Sordariomycetidae</taxon>
        <taxon>Sordariales</taxon>
        <taxon>Sordariales incertae sedis</taxon>
        <taxon>Madurella</taxon>
    </lineage>
</organism>
<evidence type="ECO:0000256" key="4">
    <source>
        <dbReference type="ARBA" id="ARBA00022448"/>
    </source>
</evidence>
<feature type="region of interest" description="Disordered" evidence="8">
    <location>
        <begin position="702"/>
        <end position="723"/>
    </location>
</feature>
<dbReference type="VEuPathDB" id="FungiDB:MMYC01_206687"/>
<dbReference type="OrthoDB" id="46189at2759"/>
<dbReference type="Proteomes" id="UP000078237">
    <property type="component" value="Unassembled WGS sequence"/>
</dbReference>
<proteinExistence type="inferred from homology"/>
<dbReference type="STRING" id="100816.A0A175VZ31"/>
<keyword evidence="11" id="KW-1185">Reference proteome</keyword>